<sequence length="485" mass="53549">MASREDGSSATASAIHSAHAAYAIQTTTSSWNWRQRQMYGLCEFLTTQRETLIQSLCKDAENGSGRRQRQYEQELALVLEDVARHYVYLSKSSFPLESLPGPQRGLKQQFLPVGVSMVVVDSANPIRFVFSTLATNIAVGNTVVVANGFSQKSTAFWTTLRREAPNYLDSAAIHILERFEDDVAALRDADLITIFAEDSEPYHEILNNPDANARLVKTTPGASLVVVDEGPKSHDDIAKQVLDSFSFRCIRPEAVSAVFLRQDEIAPFQQSFNDVSHGTGLADKKSTSAEFHLDGSGPFSPGVFLIDLATLVRSDARPRGLQAALDQARRAGVLLVVVYRTIDHVIDALRKLPTHPAYLAFLAPYSKANSDYFEKWTTSDVYSLGSVITVTPHYSSSQPSDVVFPPELFTISRVSVTMPNAKPQPLLEEVVQRVSGIVKKPGEAPNQTDDFFIYMARQAKRVGMLCAATLCATGAYFLYMRRLPK</sequence>
<organism evidence="3 4">
    <name type="scientific">Fonsecaea monophora</name>
    <dbReference type="NCBI Taxonomy" id="254056"/>
    <lineage>
        <taxon>Eukaryota</taxon>
        <taxon>Fungi</taxon>
        <taxon>Dikarya</taxon>
        <taxon>Ascomycota</taxon>
        <taxon>Pezizomycotina</taxon>
        <taxon>Eurotiomycetes</taxon>
        <taxon>Chaetothyriomycetidae</taxon>
        <taxon>Chaetothyriales</taxon>
        <taxon>Herpotrichiellaceae</taxon>
        <taxon>Fonsecaea</taxon>
    </lineage>
</organism>
<dbReference type="RefSeq" id="XP_022510694.1">
    <property type="nucleotide sequence ID" value="XM_022657052.1"/>
</dbReference>
<dbReference type="GO" id="GO:0016491">
    <property type="term" value="F:oxidoreductase activity"/>
    <property type="evidence" value="ECO:0007669"/>
    <property type="project" value="InterPro"/>
</dbReference>
<dbReference type="Gene3D" id="3.40.605.10">
    <property type="entry name" value="Aldehyde Dehydrogenase, Chain A, domain 1"/>
    <property type="match status" value="1"/>
</dbReference>
<dbReference type="InterPro" id="IPR015590">
    <property type="entry name" value="Aldehyde_DH_dom"/>
</dbReference>
<keyword evidence="1" id="KW-0472">Membrane</keyword>
<evidence type="ECO:0000256" key="1">
    <source>
        <dbReference type="SAM" id="Phobius"/>
    </source>
</evidence>
<accession>A0A177F5R8</accession>
<evidence type="ECO:0000313" key="4">
    <source>
        <dbReference type="Proteomes" id="UP000077002"/>
    </source>
</evidence>
<dbReference type="InterPro" id="IPR016162">
    <property type="entry name" value="Ald_DH_N"/>
</dbReference>
<dbReference type="AlphaFoldDB" id="A0A177F5R8"/>
<dbReference type="GeneID" id="34602251"/>
<gene>
    <name evidence="3" type="ORF">AYO21_07095</name>
</gene>
<dbReference type="InterPro" id="IPR016161">
    <property type="entry name" value="Ald_DH/histidinol_DH"/>
</dbReference>
<keyword evidence="1" id="KW-0812">Transmembrane</keyword>
<feature type="transmembrane region" description="Helical" evidence="1">
    <location>
        <begin position="462"/>
        <end position="479"/>
    </location>
</feature>
<evidence type="ECO:0000313" key="3">
    <source>
        <dbReference type="EMBL" id="OAG38742.1"/>
    </source>
</evidence>
<comment type="caution">
    <text evidence="3">The sequence shown here is derived from an EMBL/GenBank/DDBJ whole genome shotgun (WGS) entry which is preliminary data.</text>
</comment>
<evidence type="ECO:0000259" key="2">
    <source>
        <dbReference type="Pfam" id="PF00171"/>
    </source>
</evidence>
<dbReference type="Pfam" id="PF00171">
    <property type="entry name" value="Aldedh"/>
    <property type="match status" value="1"/>
</dbReference>
<keyword evidence="1" id="KW-1133">Transmembrane helix</keyword>
<protein>
    <recommendedName>
        <fullName evidence="2">Aldehyde dehydrogenase domain-containing protein</fullName>
    </recommendedName>
</protein>
<name>A0A177F5R8_9EURO</name>
<reference evidence="3 4" key="1">
    <citation type="submission" date="2016-03" db="EMBL/GenBank/DDBJ databases">
        <title>Draft genome sequence of the Fonsecaea monophora CBS 269.37.</title>
        <authorList>
            <person name="Bombassaro A."/>
            <person name="Vinicius W.A."/>
            <person name="De Hoog S."/>
            <person name="Sun J."/>
            <person name="Souza E.M."/>
            <person name="Raittz R.T."/>
            <person name="Costa F."/>
            <person name="Leao A.C."/>
            <person name="Tadra-Sfeir M.Z."/>
            <person name="Baura V."/>
            <person name="Balsanelli E."/>
            <person name="Pedrosa F.O."/>
            <person name="Moreno L.F."/>
            <person name="Steffens M.B."/>
            <person name="Xi L."/>
            <person name="Bocca A.L."/>
            <person name="Felipe M.S."/>
            <person name="Teixeira M."/>
            <person name="Telles Filho F.Q."/>
            <person name="Azevedo C.M."/>
            <person name="Gomes R."/>
            <person name="Vicente V.A."/>
        </authorList>
    </citation>
    <scope>NUCLEOTIDE SEQUENCE [LARGE SCALE GENOMIC DNA]</scope>
    <source>
        <strain evidence="3 4">CBS 269.37</strain>
    </source>
</reference>
<keyword evidence="4" id="KW-1185">Reference proteome</keyword>
<dbReference type="EMBL" id="LVKK01000052">
    <property type="protein sequence ID" value="OAG38742.1"/>
    <property type="molecule type" value="Genomic_DNA"/>
</dbReference>
<dbReference type="SUPFAM" id="SSF53720">
    <property type="entry name" value="ALDH-like"/>
    <property type="match status" value="1"/>
</dbReference>
<dbReference type="Proteomes" id="UP000077002">
    <property type="component" value="Unassembled WGS sequence"/>
</dbReference>
<proteinExistence type="predicted"/>
<dbReference type="OrthoDB" id="5065825at2759"/>
<feature type="domain" description="Aldehyde dehydrogenase" evidence="2">
    <location>
        <begin position="9"/>
        <end position="145"/>
    </location>
</feature>